<organism evidence="2 3">
    <name type="scientific">Xenorhabdus ishibashii</name>
    <dbReference type="NCBI Taxonomy" id="1034471"/>
    <lineage>
        <taxon>Bacteria</taxon>
        <taxon>Pseudomonadati</taxon>
        <taxon>Pseudomonadota</taxon>
        <taxon>Gammaproteobacteria</taxon>
        <taxon>Enterobacterales</taxon>
        <taxon>Morganellaceae</taxon>
        <taxon>Xenorhabdus</taxon>
    </lineage>
</organism>
<dbReference type="EMBL" id="NJAK01000002">
    <property type="protein sequence ID" value="PHM60208.1"/>
    <property type="molecule type" value="Genomic_DNA"/>
</dbReference>
<feature type="transmembrane region" description="Helical" evidence="1">
    <location>
        <begin position="12"/>
        <end position="32"/>
    </location>
</feature>
<evidence type="ECO:0000313" key="2">
    <source>
        <dbReference type="EMBL" id="PHM60208.1"/>
    </source>
</evidence>
<sequence>MFEEYFDVKTELILMDWLLNDLFLSFFSYNILNCKQKNNLKNATKTLK</sequence>
<dbReference type="AlphaFoldDB" id="A0A2D0K9T4"/>
<proteinExistence type="predicted"/>
<name>A0A2D0K9T4_9GAMM</name>
<protein>
    <submittedName>
        <fullName evidence="2">Uncharacterized protein</fullName>
    </submittedName>
</protein>
<evidence type="ECO:0000313" key="3">
    <source>
        <dbReference type="Proteomes" id="UP000222168"/>
    </source>
</evidence>
<keyword evidence="1" id="KW-0472">Membrane</keyword>
<reference evidence="2 3" key="1">
    <citation type="journal article" date="2017" name="Nat. Microbiol.">
        <title>Natural product diversity associated with the nematode symbionts Photorhabdus and Xenorhabdus.</title>
        <authorList>
            <person name="Tobias N.J."/>
            <person name="Wolff H."/>
            <person name="Djahanschiri B."/>
            <person name="Grundmann F."/>
            <person name="Kronenwerth M."/>
            <person name="Shi Y.M."/>
            <person name="Simonyi S."/>
            <person name="Grun P."/>
            <person name="Shapiro-Ilan D."/>
            <person name="Pidot S.J."/>
            <person name="Stinear T.P."/>
            <person name="Ebersberger I."/>
            <person name="Bode H.B."/>
        </authorList>
    </citation>
    <scope>NUCLEOTIDE SEQUENCE [LARGE SCALE GENOMIC DNA]</scope>
    <source>
        <strain evidence="2 3">DSM 22670</strain>
    </source>
</reference>
<gene>
    <name evidence="2" type="ORF">Xish_03353</name>
</gene>
<keyword evidence="1" id="KW-1133">Transmembrane helix</keyword>
<keyword evidence="1" id="KW-0812">Transmembrane</keyword>
<accession>A0A2D0K9T4</accession>
<keyword evidence="3" id="KW-1185">Reference proteome</keyword>
<comment type="caution">
    <text evidence="2">The sequence shown here is derived from an EMBL/GenBank/DDBJ whole genome shotgun (WGS) entry which is preliminary data.</text>
</comment>
<dbReference type="Proteomes" id="UP000222168">
    <property type="component" value="Unassembled WGS sequence"/>
</dbReference>
<evidence type="ECO:0000256" key="1">
    <source>
        <dbReference type="SAM" id="Phobius"/>
    </source>
</evidence>